<evidence type="ECO:0000313" key="3">
    <source>
        <dbReference type="Proteomes" id="UP000217999"/>
    </source>
</evidence>
<keyword evidence="1" id="KW-0472">Membrane</keyword>
<sequence length="64" mass="6893">MGMLNLMKFVFCCVVLAAVSAAYGLGLPLWLLLGGAFAALCLYTACQFVGALRPRQARWRGVRG</sequence>
<gene>
    <name evidence="2" type="ORF">CK620_13375</name>
</gene>
<evidence type="ECO:0000256" key="1">
    <source>
        <dbReference type="SAM" id="Phobius"/>
    </source>
</evidence>
<name>A0A2A2A6G4_9BURK</name>
<accession>A0A2A2A6G4</accession>
<dbReference type="Proteomes" id="UP000217999">
    <property type="component" value="Unassembled WGS sequence"/>
</dbReference>
<evidence type="ECO:0000313" key="2">
    <source>
        <dbReference type="EMBL" id="PAT32860.1"/>
    </source>
</evidence>
<feature type="transmembrane region" description="Helical" evidence="1">
    <location>
        <begin position="31"/>
        <end position="52"/>
    </location>
</feature>
<proteinExistence type="predicted"/>
<reference evidence="2 3" key="1">
    <citation type="submission" date="2017-08" db="EMBL/GenBank/DDBJ databases">
        <title>WGS of Clinical strains of the CDC Group NO-1 linked to zoonotic infections in humans.</title>
        <authorList>
            <person name="Bernier A.-M."/>
            <person name="Bernard K."/>
        </authorList>
    </citation>
    <scope>NUCLEOTIDE SEQUENCE [LARGE SCALE GENOMIC DNA]</scope>
    <source>
        <strain evidence="2 3">NML03-0146</strain>
    </source>
</reference>
<dbReference type="EMBL" id="NSJF01000010">
    <property type="protein sequence ID" value="PAT32860.1"/>
    <property type="molecule type" value="Genomic_DNA"/>
</dbReference>
<keyword evidence="1" id="KW-0812">Transmembrane</keyword>
<dbReference type="AlphaFoldDB" id="A0A2A2A6G4"/>
<keyword evidence="1" id="KW-1133">Transmembrane helix</keyword>
<organism evidence="2 3">
    <name type="scientific">Vandammella animalimorsus</name>
    <dbReference type="NCBI Taxonomy" id="2029117"/>
    <lineage>
        <taxon>Bacteria</taxon>
        <taxon>Pseudomonadati</taxon>
        <taxon>Pseudomonadota</taxon>
        <taxon>Betaproteobacteria</taxon>
        <taxon>Burkholderiales</taxon>
        <taxon>Comamonadaceae</taxon>
        <taxon>Vandammella</taxon>
    </lineage>
</organism>
<protein>
    <submittedName>
        <fullName evidence="2">Uncharacterized protein</fullName>
    </submittedName>
</protein>
<comment type="caution">
    <text evidence="2">The sequence shown here is derived from an EMBL/GenBank/DDBJ whole genome shotgun (WGS) entry which is preliminary data.</text>
</comment>